<dbReference type="PANTHER" id="PTHR21599">
    <property type="entry name" value="GLYCERATE KINASE"/>
    <property type="match status" value="1"/>
</dbReference>
<evidence type="ECO:0000256" key="2">
    <source>
        <dbReference type="ARBA" id="ARBA00022679"/>
    </source>
</evidence>
<name>A0A3E2NA76_9FIRM</name>
<reference evidence="5 6" key="1">
    <citation type="submission" date="2018-07" db="EMBL/GenBank/DDBJ databases">
        <title>New species, Clostridium PI-S10-A1B.</title>
        <authorList>
            <person name="Krishna G."/>
            <person name="Summeta K."/>
            <person name="Shikha S."/>
            <person name="Prabhu P.B."/>
            <person name="Suresh K."/>
        </authorList>
    </citation>
    <scope>NUCLEOTIDE SEQUENCE [LARGE SCALE GENOMIC DNA]</scope>
    <source>
        <strain evidence="5 6">PI-S10-A1B</strain>
    </source>
</reference>
<proteinExistence type="inferred from homology"/>
<dbReference type="AlphaFoldDB" id="A0A3E2NA76"/>
<dbReference type="EMBL" id="QOHO01000050">
    <property type="protein sequence ID" value="RFZ77906.1"/>
    <property type="molecule type" value="Genomic_DNA"/>
</dbReference>
<evidence type="ECO:0000313" key="5">
    <source>
        <dbReference type="EMBL" id="RFZ77906.1"/>
    </source>
</evidence>
<dbReference type="Pfam" id="PF02595">
    <property type="entry name" value="Gly_kinase"/>
    <property type="match status" value="1"/>
</dbReference>
<evidence type="ECO:0000313" key="6">
    <source>
        <dbReference type="Proteomes" id="UP000260680"/>
    </source>
</evidence>
<dbReference type="PANTHER" id="PTHR21599:SF0">
    <property type="entry name" value="GLYCERATE KINASE"/>
    <property type="match status" value="1"/>
</dbReference>
<evidence type="ECO:0000256" key="4">
    <source>
        <dbReference type="PIRNR" id="PIRNR006078"/>
    </source>
</evidence>
<dbReference type="Gene3D" id="3.90.1510.10">
    <property type="entry name" value="Glycerate kinase, domain 2"/>
    <property type="match status" value="1"/>
</dbReference>
<dbReference type="InterPro" id="IPR036129">
    <property type="entry name" value="Glycerate_kinase_sf"/>
</dbReference>
<dbReference type="InterPro" id="IPR018197">
    <property type="entry name" value="Glycerate_kinase_RE-like"/>
</dbReference>
<accession>A0A3E2NA76</accession>
<dbReference type="GO" id="GO:0031388">
    <property type="term" value="P:organic acid phosphorylation"/>
    <property type="evidence" value="ECO:0007669"/>
    <property type="project" value="UniProtKB-UniRule"/>
</dbReference>
<dbReference type="InterPro" id="IPR004381">
    <property type="entry name" value="Glycerate_kinase"/>
</dbReference>
<comment type="caution">
    <text evidence="5">The sequence shown here is derived from an EMBL/GenBank/DDBJ whole genome shotgun (WGS) entry which is preliminary data.</text>
</comment>
<evidence type="ECO:0000256" key="1">
    <source>
        <dbReference type="ARBA" id="ARBA00006284"/>
    </source>
</evidence>
<keyword evidence="3 4" id="KW-0418">Kinase</keyword>
<evidence type="ECO:0000256" key="3">
    <source>
        <dbReference type="ARBA" id="ARBA00022777"/>
    </source>
</evidence>
<sequence>MKFLFASDSFKGSLSSVEIVGILTEEAKRIFPDCECSGVSVADGGEGTIEAVIDAMNGLIRTVSVHGPLMEETTAVYGVFDGSHAVIEMAKASGLPMVPSEKRNPLYTTTYGTGELIKAALDEGYRNIAIAIGGSATNDGGMGAMTALGVKFLDKAGNRLTGYGEDLGKVERIDISGLHPAVKETEFTVMCDVTNPLTGQTGATYTFGKQKGGTPEILDRLEKDMKSYAGKLFELTGIDVDQIQGTGAAGGLGAALKVFLNANMKSGIETVLDLIQFDALLEGVDLVVTGEGRMDWQSAFGKVPSGIGLRCKKRGIPAVAIVGGMGDGAEKIYEYGIESITTTIQGAMSIEEAMERSVELYRGAAQRTFRMLRAGMSLKG</sequence>
<dbReference type="Proteomes" id="UP000260680">
    <property type="component" value="Unassembled WGS sequence"/>
</dbReference>
<organism evidence="5 6">
    <name type="scientific">Lacrimispora amygdalina</name>
    <dbReference type="NCBI Taxonomy" id="253257"/>
    <lineage>
        <taxon>Bacteria</taxon>
        <taxon>Bacillati</taxon>
        <taxon>Bacillota</taxon>
        <taxon>Clostridia</taxon>
        <taxon>Lachnospirales</taxon>
        <taxon>Lachnospiraceae</taxon>
        <taxon>Lacrimispora</taxon>
    </lineage>
</organism>
<dbReference type="GO" id="GO:0008887">
    <property type="term" value="F:glycerate kinase activity"/>
    <property type="evidence" value="ECO:0007669"/>
    <property type="project" value="UniProtKB-UniRule"/>
</dbReference>
<gene>
    <name evidence="5" type="ORF">DS742_15990</name>
</gene>
<dbReference type="Gene3D" id="3.40.50.10350">
    <property type="entry name" value="Glycerate kinase, domain 1"/>
    <property type="match status" value="1"/>
</dbReference>
<dbReference type="InterPro" id="IPR018193">
    <property type="entry name" value="Glyc_kinase_flavodox-like_fold"/>
</dbReference>
<protein>
    <submittedName>
        <fullName evidence="5">Glycerate kinase</fullName>
    </submittedName>
</protein>
<dbReference type="NCBIfam" id="TIGR00045">
    <property type="entry name" value="glycerate kinase"/>
    <property type="match status" value="1"/>
</dbReference>
<keyword evidence="2 4" id="KW-0808">Transferase</keyword>
<dbReference type="SUPFAM" id="SSF110738">
    <property type="entry name" value="Glycerate kinase I"/>
    <property type="match status" value="1"/>
</dbReference>
<dbReference type="RefSeq" id="WP_117417983.1">
    <property type="nucleotide sequence ID" value="NZ_QOHO01000050.1"/>
</dbReference>
<dbReference type="PIRSF" id="PIRSF006078">
    <property type="entry name" value="GlxK"/>
    <property type="match status" value="1"/>
</dbReference>
<dbReference type="OrthoDB" id="9774290at2"/>
<comment type="similarity">
    <text evidence="1 4">Belongs to the glycerate kinase type-1 family.</text>
</comment>